<dbReference type="SMART" id="SM00530">
    <property type="entry name" value="HTH_XRE"/>
    <property type="match status" value="1"/>
</dbReference>
<dbReference type="InterPro" id="IPR001387">
    <property type="entry name" value="Cro/C1-type_HTH"/>
</dbReference>
<dbReference type="EMBL" id="JAUSUF010000004">
    <property type="protein sequence ID" value="MDQ0149611.1"/>
    <property type="molecule type" value="Genomic_DNA"/>
</dbReference>
<dbReference type="CDD" id="cd00093">
    <property type="entry name" value="HTH_XRE"/>
    <property type="match status" value="1"/>
</dbReference>
<dbReference type="SUPFAM" id="SSF47413">
    <property type="entry name" value="lambda repressor-like DNA-binding domains"/>
    <property type="match status" value="1"/>
</dbReference>
<name>A0ABT9UTI9_9FIRM</name>
<comment type="caution">
    <text evidence="3">The sequence shown here is derived from an EMBL/GenBank/DDBJ whole genome shotgun (WGS) entry which is preliminary data.</text>
</comment>
<dbReference type="Gene3D" id="1.10.260.40">
    <property type="entry name" value="lambda repressor-like DNA-binding domains"/>
    <property type="match status" value="1"/>
</dbReference>
<reference evidence="3 4" key="1">
    <citation type="submission" date="2023-07" db="EMBL/GenBank/DDBJ databases">
        <title>Genomic Encyclopedia of Type Strains, Phase IV (KMG-IV): sequencing the most valuable type-strain genomes for metagenomic binning, comparative biology and taxonomic classification.</title>
        <authorList>
            <person name="Goeker M."/>
        </authorList>
    </citation>
    <scope>NUCLEOTIDE SEQUENCE [LARGE SCALE GENOMIC DNA]</scope>
    <source>
        <strain evidence="3 4">DSM 20694</strain>
    </source>
</reference>
<accession>A0ABT9UTI9</accession>
<dbReference type="Pfam" id="PF01381">
    <property type="entry name" value="HTH_3"/>
    <property type="match status" value="1"/>
</dbReference>
<protein>
    <submittedName>
        <fullName evidence="3">Transcriptional regulator with XRE-family HTH domain</fullName>
    </submittedName>
</protein>
<dbReference type="InterPro" id="IPR010982">
    <property type="entry name" value="Lambda_DNA-bd_dom_sf"/>
</dbReference>
<evidence type="ECO:0000313" key="3">
    <source>
        <dbReference type="EMBL" id="MDQ0149611.1"/>
    </source>
</evidence>
<evidence type="ECO:0000256" key="1">
    <source>
        <dbReference type="ARBA" id="ARBA00023125"/>
    </source>
</evidence>
<evidence type="ECO:0000313" key="4">
    <source>
        <dbReference type="Proteomes" id="UP001228504"/>
    </source>
</evidence>
<proteinExistence type="predicted"/>
<keyword evidence="4" id="KW-1185">Reference proteome</keyword>
<dbReference type="Proteomes" id="UP001228504">
    <property type="component" value="Unassembled WGS sequence"/>
</dbReference>
<dbReference type="RefSeq" id="WP_307485290.1">
    <property type="nucleotide sequence ID" value="NZ_JAUSUF010000004.1"/>
</dbReference>
<dbReference type="PANTHER" id="PTHR46558:SF4">
    <property type="entry name" value="DNA-BIDING PHAGE PROTEIN"/>
    <property type="match status" value="1"/>
</dbReference>
<organism evidence="3 4">
    <name type="scientific">Eubacterium multiforme</name>
    <dbReference type="NCBI Taxonomy" id="83339"/>
    <lineage>
        <taxon>Bacteria</taxon>
        <taxon>Bacillati</taxon>
        <taxon>Bacillota</taxon>
        <taxon>Clostridia</taxon>
        <taxon>Eubacteriales</taxon>
        <taxon>Eubacteriaceae</taxon>
        <taxon>Eubacterium</taxon>
    </lineage>
</organism>
<evidence type="ECO:0000259" key="2">
    <source>
        <dbReference type="PROSITE" id="PS50943"/>
    </source>
</evidence>
<keyword evidence="1" id="KW-0238">DNA-binding</keyword>
<sequence>MNDIELKQAEAFIGLRIKKRRKKCGLTQKELADALGIVPDTLRSFEKGVTKPNQFMLYKLSRVFGITIDELVFDEIETECIINKYSEE</sequence>
<feature type="domain" description="HTH cro/C1-type" evidence="2">
    <location>
        <begin position="17"/>
        <end position="71"/>
    </location>
</feature>
<dbReference type="PANTHER" id="PTHR46558">
    <property type="entry name" value="TRACRIPTIONAL REGULATORY PROTEIN-RELATED-RELATED"/>
    <property type="match status" value="1"/>
</dbReference>
<gene>
    <name evidence="3" type="ORF">J2S18_001542</name>
</gene>
<dbReference type="PROSITE" id="PS50943">
    <property type="entry name" value="HTH_CROC1"/>
    <property type="match status" value="1"/>
</dbReference>